<evidence type="ECO:0000313" key="2">
    <source>
        <dbReference type="Proteomes" id="UP000468443"/>
    </source>
</evidence>
<dbReference type="EMBL" id="JAABOP010000001">
    <property type="protein sequence ID" value="NER09429.1"/>
    <property type="molecule type" value="Genomic_DNA"/>
</dbReference>
<proteinExistence type="predicted"/>
<evidence type="ECO:0000313" key="1">
    <source>
        <dbReference type="EMBL" id="NER09429.1"/>
    </source>
</evidence>
<dbReference type="AlphaFoldDB" id="A0A6P0UC27"/>
<dbReference type="Proteomes" id="UP000468443">
    <property type="component" value="Unassembled WGS sequence"/>
</dbReference>
<comment type="caution">
    <text evidence="1">The sequence shown here is derived from an EMBL/GenBank/DDBJ whole genome shotgun (WGS) entry which is preliminary data.</text>
</comment>
<accession>A0A6P0UC27</accession>
<dbReference type="SUPFAM" id="SSF53474">
    <property type="entry name" value="alpha/beta-Hydrolases"/>
    <property type="match status" value="1"/>
</dbReference>
<sequence length="181" mass="20462">MAEKLVILSDLWGSKKGLWITSYLGYLQQYFDIQYYDTFQLADVDLVVCSSENLLKSFEQGGMETAVAQLMNKEKKAAHYLTFCCGGTVAWHAAHRGLPMKSLYAMAPMNIPDDIPAPDCPVRLLYGERDQHIPAEEWAVKKGVSLEVLSDFGHELYSDEKIIQKVCLTLLDAVIHKKFQI</sequence>
<organism evidence="1 2">
    <name type="scientific">Muriicola jejuensis</name>
    <dbReference type="NCBI Taxonomy" id="504488"/>
    <lineage>
        <taxon>Bacteria</taxon>
        <taxon>Pseudomonadati</taxon>
        <taxon>Bacteroidota</taxon>
        <taxon>Flavobacteriia</taxon>
        <taxon>Flavobacteriales</taxon>
        <taxon>Flavobacteriaceae</taxon>
        <taxon>Muriicola</taxon>
    </lineage>
</organism>
<dbReference type="InterPro" id="IPR029058">
    <property type="entry name" value="AB_hydrolase_fold"/>
</dbReference>
<gene>
    <name evidence="1" type="ORF">GWK09_02775</name>
</gene>
<reference evidence="1 2" key="1">
    <citation type="submission" date="2020-01" db="EMBL/GenBank/DDBJ databases">
        <title>Muriicola jejuensis KCTC 22299.</title>
        <authorList>
            <person name="Wang G."/>
        </authorList>
    </citation>
    <scope>NUCLEOTIDE SEQUENCE [LARGE SCALE GENOMIC DNA]</scope>
    <source>
        <strain evidence="1 2">KCTC 22299</strain>
    </source>
</reference>
<protein>
    <submittedName>
        <fullName evidence="1">Uncharacterized protein</fullName>
    </submittedName>
</protein>
<keyword evidence="2" id="KW-1185">Reference proteome</keyword>
<name>A0A6P0UC27_9FLAO</name>
<dbReference type="RefSeq" id="WP_163691484.1">
    <property type="nucleotide sequence ID" value="NZ_FXTW01000001.1"/>
</dbReference>
<dbReference type="Gene3D" id="3.40.50.1820">
    <property type="entry name" value="alpha/beta hydrolase"/>
    <property type="match status" value="1"/>
</dbReference>